<name>A0A139SLH6_9BACT</name>
<evidence type="ECO:0000313" key="1">
    <source>
        <dbReference type="EMBL" id="KXU35405.1"/>
    </source>
</evidence>
<accession>A0A139SLH6</accession>
<dbReference type="EMBL" id="LSZP01000042">
    <property type="protein sequence ID" value="KXU35405.1"/>
    <property type="molecule type" value="Genomic_DNA"/>
</dbReference>
<keyword evidence="2" id="KW-1185">Reference proteome</keyword>
<reference evidence="1 2" key="1">
    <citation type="submission" date="2016-02" db="EMBL/GenBank/DDBJ databases">
        <authorList>
            <person name="Wen L."/>
            <person name="He K."/>
            <person name="Yang H."/>
        </authorList>
    </citation>
    <scope>NUCLEOTIDE SEQUENCE [LARGE SCALE GENOMIC DNA]</scope>
    <source>
        <strain evidence="1 2">CV41</strain>
    </source>
</reference>
<dbReference type="Proteomes" id="UP000071392">
    <property type="component" value="Unassembled WGS sequence"/>
</dbReference>
<evidence type="ECO:0000313" key="2">
    <source>
        <dbReference type="Proteomes" id="UP000071392"/>
    </source>
</evidence>
<organism evidence="1 2">
    <name type="scientific">Cephaloticoccus capnophilus</name>
    <dbReference type="NCBI Taxonomy" id="1548208"/>
    <lineage>
        <taxon>Bacteria</taxon>
        <taxon>Pseudomonadati</taxon>
        <taxon>Verrucomicrobiota</taxon>
        <taxon>Opitutia</taxon>
        <taxon>Opitutales</taxon>
        <taxon>Opitutaceae</taxon>
        <taxon>Cephaloticoccus</taxon>
    </lineage>
</organism>
<dbReference type="AlphaFoldDB" id="A0A139SLH6"/>
<gene>
    <name evidence="1" type="ORF">AXK12_05405</name>
</gene>
<sequence length="247" mass="27320">MVLDGDTEYSLLINSRIRDNGHKVGLRISSEGEKKQVIMGGGSGNTFTGDVELSNTYLGLRKGDGVVAIKGNVFVNRSAILTFDSSHQLDRSSVVALKGGRLRFGSWGGDVTQSFKQLTVDSFGIISFGHENKPTAIKKLYLDDLLVRSSGELRVVGWAEGRDFILVKKTSKNLEAALKKMKFEGYDPSKIHLEDYNSEYWMINGAPEPATYGAGLMLAVLGLVRYRRRQKQRFPLRVGRRSVTASI</sequence>
<evidence type="ECO:0008006" key="3">
    <source>
        <dbReference type="Google" id="ProtNLM"/>
    </source>
</evidence>
<protein>
    <recommendedName>
        <fullName evidence="3">PEP-CTERM protein-sorting domain-containing protein</fullName>
    </recommendedName>
</protein>
<proteinExistence type="predicted"/>
<comment type="caution">
    <text evidence="1">The sequence shown here is derived from an EMBL/GenBank/DDBJ whole genome shotgun (WGS) entry which is preliminary data.</text>
</comment>